<evidence type="ECO:0000256" key="4">
    <source>
        <dbReference type="SAM" id="MobiDB-lite"/>
    </source>
</evidence>
<evidence type="ECO:0000256" key="2">
    <source>
        <dbReference type="ARBA" id="ARBA00022670"/>
    </source>
</evidence>
<name>A0A914Z7A5_9BILA</name>
<reference evidence="7" key="1">
    <citation type="submission" date="2022-11" db="UniProtKB">
        <authorList>
            <consortium name="WormBaseParasite"/>
        </authorList>
    </citation>
    <scope>IDENTIFICATION</scope>
</reference>
<dbReference type="Pfam" id="PF02902">
    <property type="entry name" value="Peptidase_C48"/>
    <property type="match status" value="1"/>
</dbReference>
<evidence type="ECO:0000313" key="7">
    <source>
        <dbReference type="WBParaSite" id="PSU_v2.g7789.t1"/>
    </source>
</evidence>
<dbReference type="InterPro" id="IPR003653">
    <property type="entry name" value="Peptidase_C48_C"/>
</dbReference>
<sequence length="266" mass="30639">MKDEVKKEVELYLDDQHIDKIYNALVKVIGKKHRVGFITVLYSTLVMKYEMEENVLNTLQYIHPAVQEISILLVPIHYSIHYTLAVFNLDKKEVWYFDSLFSRSRPPYKRIKTALERDLKIKFKEISKTLCQKLINKQIDGYNCGVHICRIAEEIFFNGSSQRLTPFVIEEERARTRDIYDGICDPSWNGQWFPQLQTPCIADASPSPSFSETSELSTTNDFDMTDTTISDSARSTTESPNSPISSDENAVITHEHIEYLIGSLPT</sequence>
<keyword evidence="2" id="KW-0645">Protease</keyword>
<dbReference type="Gene3D" id="3.40.395.10">
    <property type="entry name" value="Adenoviral Proteinase, Chain A"/>
    <property type="match status" value="1"/>
</dbReference>
<evidence type="ECO:0000256" key="1">
    <source>
        <dbReference type="ARBA" id="ARBA00005234"/>
    </source>
</evidence>
<dbReference type="AlphaFoldDB" id="A0A914Z7A5"/>
<feature type="region of interest" description="Disordered" evidence="4">
    <location>
        <begin position="204"/>
        <end position="249"/>
    </location>
</feature>
<dbReference type="GO" id="GO:0008234">
    <property type="term" value="F:cysteine-type peptidase activity"/>
    <property type="evidence" value="ECO:0007669"/>
    <property type="project" value="InterPro"/>
</dbReference>
<accession>A0A914Z7A5</accession>
<dbReference type="Proteomes" id="UP000887577">
    <property type="component" value="Unplaced"/>
</dbReference>
<dbReference type="GO" id="GO:0006508">
    <property type="term" value="P:proteolysis"/>
    <property type="evidence" value="ECO:0007669"/>
    <property type="project" value="UniProtKB-KW"/>
</dbReference>
<dbReference type="InterPro" id="IPR038765">
    <property type="entry name" value="Papain-like_cys_pep_sf"/>
</dbReference>
<evidence type="ECO:0000256" key="3">
    <source>
        <dbReference type="ARBA" id="ARBA00022801"/>
    </source>
</evidence>
<protein>
    <submittedName>
        <fullName evidence="7">Ubiquitin-like protease family profile domain-containing protein</fullName>
    </submittedName>
</protein>
<feature type="compositionally biased region" description="Polar residues" evidence="4">
    <location>
        <begin position="206"/>
        <end position="248"/>
    </location>
</feature>
<dbReference type="PROSITE" id="PS50600">
    <property type="entry name" value="ULP_PROTEASE"/>
    <property type="match status" value="1"/>
</dbReference>
<feature type="domain" description="Ubiquitin-like protease family profile" evidence="5">
    <location>
        <begin position="1"/>
        <end position="155"/>
    </location>
</feature>
<keyword evidence="3" id="KW-0378">Hydrolase</keyword>
<evidence type="ECO:0000259" key="5">
    <source>
        <dbReference type="PROSITE" id="PS50600"/>
    </source>
</evidence>
<comment type="similarity">
    <text evidence="1">Belongs to the peptidase C48 family.</text>
</comment>
<proteinExistence type="inferred from homology"/>
<organism evidence="6 7">
    <name type="scientific">Panagrolaimus superbus</name>
    <dbReference type="NCBI Taxonomy" id="310955"/>
    <lineage>
        <taxon>Eukaryota</taxon>
        <taxon>Metazoa</taxon>
        <taxon>Ecdysozoa</taxon>
        <taxon>Nematoda</taxon>
        <taxon>Chromadorea</taxon>
        <taxon>Rhabditida</taxon>
        <taxon>Tylenchina</taxon>
        <taxon>Panagrolaimomorpha</taxon>
        <taxon>Panagrolaimoidea</taxon>
        <taxon>Panagrolaimidae</taxon>
        <taxon>Panagrolaimus</taxon>
    </lineage>
</organism>
<dbReference type="WBParaSite" id="PSU_v2.g7789.t1">
    <property type="protein sequence ID" value="PSU_v2.g7789.t1"/>
    <property type="gene ID" value="PSU_v2.g7789"/>
</dbReference>
<dbReference type="SUPFAM" id="SSF54001">
    <property type="entry name" value="Cysteine proteinases"/>
    <property type="match status" value="1"/>
</dbReference>
<evidence type="ECO:0000313" key="6">
    <source>
        <dbReference type="Proteomes" id="UP000887577"/>
    </source>
</evidence>
<keyword evidence="6" id="KW-1185">Reference proteome</keyword>